<dbReference type="Pfam" id="PF08238">
    <property type="entry name" value="Sel1"/>
    <property type="match status" value="7"/>
</dbReference>
<dbReference type="PROSITE" id="PS50293">
    <property type="entry name" value="TPR_REGION"/>
    <property type="match status" value="1"/>
</dbReference>
<sequence length="692" mass="77532">MNKLCLAVGLSVCLGLSACGDDPNDLFMKCRVAETSGEVPQEKLIEMYREAVDAGSVDAALYMAYYELGNNNIVSARNYAEKFRTSRPNDYNIINGIFLINDTKNQENMDRGAELLKEAIAKNKTNSNAYYPLGEYYFKKKDYEKAVQNYEMAVQNRDFRARIPLARIYLDNLVHRDELESVFRLVYQEQHDHPSRESDMLLAKCYMEGLGTVIDLDKAGMLIKKYSSRTNDLEAQFLELKVMVMNKNPEVSAKGIAGMKEFLRKTNYPDAAYELYEIYFNGLYGQNRDVKEAVHYVRMAQSAGSNRALVALSRIYLEGIGVNKDENEAFSFARRAIEVSPNDVEAAYLIGVMYADGVGTKKDSEKGFEYINQAAEAGNRDALFRKAMMIQDGRGASLNGNEALVIFENLAKSDYAPAAFQYGELLFYGMGVERNVNESILYLKKAVNGGVAEALFPLASAYDEVGDAESALAWYRMVASSEDINAAEAAARAADIYFELHNYPEAEKFFKMAADLGHTVGAENLGRMYYIQGKYDEARETFMKIAKQSSYAQTFLGIMYERGQGVQKNDVYASEWYEKAIARGSIDARYLEAALIFSSKTLPDEMRSEIEPLLTKSACQGHAESIMFLGLKYYASVGNSDEGFAWLMYGARDHGINEASLALSKVKTSRDYLESKYSSVKSMCSQTPLTGN</sequence>
<dbReference type="SMART" id="SM00671">
    <property type="entry name" value="SEL1"/>
    <property type="match status" value="10"/>
</dbReference>
<evidence type="ECO:0000313" key="2">
    <source>
        <dbReference type="EMBL" id="SFP06530.1"/>
    </source>
</evidence>
<dbReference type="Pfam" id="PF13181">
    <property type="entry name" value="TPR_8"/>
    <property type="match status" value="2"/>
</dbReference>
<name>A0A662ZGD2_9GAMM</name>
<keyword evidence="1" id="KW-0802">TPR repeat</keyword>
<organism evidence="2 3">
    <name type="scientific">Ruminobacter amylophilus</name>
    <dbReference type="NCBI Taxonomy" id="867"/>
    <lineage>
        <taxon>Bacteria</taxon>
        <taxon>Pseudomonadati</taxon>
        <taxon>Pseudomonadota</taxon>
        <taxon>Gammaproteobacteria</taxon>
        <taxon>Aeromonadales</taxon>
        <taxon>Succinivibrionaceae</taxon>
        <taxon>Ruminobacter</taxon>
    </lineage>
</organism>
<accession>A0A662ZGD2</accession>
<dbReference type="EMBL" id="FOXF01000004">
    <property type="protein sequence ID" value="SFP06530.1"/>
    <property type="molecule type" value="Genomic_DNA"/>
</dbReference>
<feature type="repeat" description="TPR" evidence="1">
    <location>
        <begin position="127"/>
        <end position="160"/>
    </location>
</feature>
<dbReference type="InterPro" id="IPR011990">
    <property type="entry name" value="TPR-like_helical_dom_sf"/>
</dbReference>
<dbReference type="InterPro" id="IPR050767">
    <property type="entry name" value="Sel1_AlgK"/>
</dbReference>
<dbReference type="InterPro" id="IPR006597">
    <property type="entry name" value="Sel1-like"/>
</dbReference>
<dbReference type="Gene3D" id="1.25.40.10">
    <property type="entry name" value="Tetratricopeptide repeat domain"/>
    <property type="match status" value="3"/>
</dbReference>
<dbReference type="OrthoDB" id="1442375at2"/>
<dbReference type="SMART" id="SM00028">
    <property type="entry name" value="TPR"/>
    <property type="match status" value="4"/>
</dbReference>
<dbReference type="Proteomes" id="UP000243745">
    <property type="component" value="Unassembled WGS sequence"/>
</dbReference>
<protein>
    <submittedName>
        <fullName evidence="2">TPR repeat</fullName>
    </submittedName>
</protein>
<dbReference type="InterPro" id="IPR019734">
    <property type="entry name" value="TPR_rpt"/>
</dbReference>
<dbReference type="PROSITE" id="PS50005">
    <property type="entry name" value="TPR"/>
    <property type="match status" value="1"/>
</dbReference>
<reference evidence="2 3" key="1">
    <citation type="submission" date="2016-10" db="EMBL/GenBank/DDBJ databases">
        <authorList>
            <person name="Varghese N."/>
            <person name="Submissions S."/>
        </authorList>
    </citation>
    <scope>NUCLEOTIDE SEQUENCE [LARGE SCALE GENOMIC DNA]</scope>
    <source>
        <strain evidence="2 3">DSM 1361</strain>
    </source>
</reference>
<keyword evidence="3" id="KW-1185">Reference proteome</keyword>
<gene>
    <name evidence="2" type="ORF">SAMN02910344_00336</name>
</gene>
<dbReference type="SUPFAM" id="SSF81901">
    <property type="entry name" value="HCP-like"/>
    <property type="match status" value="3"/>
</dbReference>
<proteinExistence type="predicted"/>
<dbReference type="AlphaFoldDB" id="A0A662ZGD2"/>
<dbReference type="RefSeq" id="WP_093140363.1">
    <property type="nucleotide sequence ID" value="NZ_FOXF01000004.1"/>
</dbReference>
<dbReference type="PANTHER" id="PTHR11102">
    <property type="entry name" value="SEL-1-LIKE PROTEIN"/>
    <property type="match status" value="1"/>
</dbReference>
<evidence type="ECO:0000313" key="3">
    <source>
        <dbReference type="Proteomes" id="UP000243745"/>
    </source>
</evidence>
<dbReference type="PANTHER" id="PTHR11102:SF160">
    <property type="entry name" value="ERAD-ASSOCIATED E3 UBIQUITIN-PROTEIN LIGASE COMPONENT HRD3"/>
    <property type="match status" value="1"/>
</dbReference>
<evidence type="ECO:0000256" key="1">
    <source>
        <dbReference type="PROSITE-ProRule" id="PRU00339"/>
    </source>
</evidence>
<dbReference type="PROSITE" id="PS51257">
    <property type="entry name" value="PROKAR_LIPOPROTEIN"/>
    <property type="match status" value="1"/>
</dbReference>